<keyword evidence="2" id="KW-1185">Reference proteome</keyword>
<evidence type="ECO:0000313" key="2">
    <source>
        <dbReference type="Proteomes" id="UP001300496"/>
    </source>
</evidence>
<dbReference type="Gene3D" id="1.10.8.1060">
    <property type="entry name" value="Corynebacterium glutamicum thioredoxin-dependent arsenate reductase, N-terminal domain"/>
    <property type="match status" value="1"/>
</dbReference>
<gene>
    <name evidence="1" type="ORF">N4R40_08460</name>
</gene>
<sequence>MLDDKSRDDDHAVAEIVGRLQERFPDKSAAEISAAVERARASFDSAKVRDFVPVLIEKEAKAHLKGKR</sequence>
<dbReference type="NCBIfam" id="NF046112">
    <property type="entry name" value="MSMEG_6209_Nter"/>
    <property type="match status" value="1"/>
</dbReference>
<organism evidence="1 2">
    <name type="scientific">Microbacterium memoriense</name>
    <dbReference type="NCBI Taxonomy" id="2978350"/>
    <lineage>
        <taxon>Bacteria</taxon>
        <taxon>Bacillati</taxon>
        <taxon>Actinomycetota</taxon>
        <taxon>Actinomycetes</taxon>
        <taxon>Micrococcales</taxon>
        <taxon>Microbacteriaceae</taxon>
        <taxon>Microbacterium</taxon>
    </lineage>
</organism>
<proteinExistence type="predicted"/>
<dbReference type="Proteomes" id="UP001300496">
    <property type="component" value="Unassembled WGS sequence"/>
</dbReference>
<reference evidence="1 2" key="1">
    <citation type="journal article" date="2024" name="Int. J. Syst. Evol. Microbiol.">
        <title>Microbacterium memoriense sp. nov., a member of the Actinomycetota from marine beach sediment of the north coast of Portugal.</title>
        <authorList>
            <person name="Santos J.D.N.D."/>
            <person name="Klimek D."/>
            <person name="Calusinska M."/>
            <person name="Lobo-da-Cunha A."/>
            <person name="Catita J."/>
            <person name="Goncalves H."/>
            <person name="Gonzalez I."/>
            <person name="Lage O.M."/>
        </authorList>
    </citation>
    <scope>NUCLEOTIDE SEQUENCE [LARGE SCALE GENOMIC DNA]</scope>
    <source>
        <strain evidence="1 2">PMIC_1C1B</strain>
    </source>
</reference>
<accession>A0ABT2PD93</accession>
<dbReference type="RefSeq" id="WP_261606934.1">
    <property type="nucleotide sequence ID" value="NZ_JAODOR010000010.1"/>
</dbReference>
<name>A0ABT2PD93_9MICO</name>
<protein>
    <submittedName>
        <fullName evidence="1">Uncharacterized protein</fullName>
    </submittedName>
</protein>
<dbReference type="EMBL" id="JAODOR010000010">
    <property type="protein sequence ID" value="MCT9002395.1"/>
    <property type="molecule type" value="Genomic_DNA"/>
</dbReference>
<comment type="caution">
    <text evidence="1">The sequence shown here is derived from an EMBL/GenBank/DDBJ whole genome shotgun (WGS) entry which is preliminary data.</text>
</comment>
<evidence type="ECO:0000313" key="1">
    <source>
        <dbReference type="EMBL" id="MCT9002395.1"/>
    </source>
</evidence>